<feature type="compositionally biased region" description="Polar residues" evidence="8">
    <location>
        <begin position="200"/>
        <end position="233"/>
    </location>
</feature>
<dbReference type="EMBL" id="OZ035838">
    <property type="protein sequence ID" value="CAL1583964.1"/>
    <property type="molecule type" value="Genomic_DNA"/>
</dbReference>
<dbReference type="Pfam" id="PF25429">
    <property type="entry name" value="zf-POGZ"/>
    <property type="match status" value="1"/>
</dbReference>
<feature type="domain" description="C2H2-type" evidence="9">
    <location>
        <begin position="767"/>
        <end position="795"/>
    </location>
</feature>
<dbReference type="PROSITE" id="PS00028">
    <property type="entry name" value="ZINC_FINGER_C2H2_1"/>
    <property type="match status" value="4"/>
</dbReference>
<evidence type="ECO:0000259" key="9">
    <source>
        <dbReference type="PROSITE" id="PS50157"/>
    </source>
</evidence>
<feature type="region of interest" description="Disordered" evidence="8">
    <location>
        <begin position="256"/>
        <end position="315"/>
    </location>
</feature>
<dbReference type="AlphaFoldDB" id="A0AAV2K2M6"/>
<keyword evidence="3" id="KW-0677">Repeat</keyword>
<feature type="region of interest" description="Disordered" evidence="8">
    <location>
        <begin position="356"/>
        <end position="422"/>
    </location>
</feature>
<evidence type="ECO:0000256" key="6">
    <source>
        <dbReference type="ARBA" id="ARBA00023242"/>
    </source>
</evidence>
<accession>A0AAV2K2M6</accession>
<dbReference type="GO" id="GO:0000978">
    <property type="term" value="F:RNA polymerase II cis-regulatory region sequence-specific DNA binding"/>
    <property type="evidence" value="ECO:0007669"/>
    <property type="project" value="TreeGrafter"/>
</dbReference>
<dbReference type="SUPFAM" id="SSF57667">
    <property type="entry name" value="beta-beta-alpha zinc fingers"/>
    <property type="match status" value="1"/>
</dbReference>
<dbReference type="PANTHER" id="PTHR24388">
    <property type="entry name" value="ZINC FINGER PROTEIN"/>
    <property type="match status" value="1"/>
</dbReference>
<feature type="compositionally biased region" description="Low complexity" evidence="8">
    <location>
        <begin position="537"/>
        <end position="551"/>
    </location>
</feature>
<keyword evidence="4 7" id="KW-0863">Zinc-finger</keyword>
<dbReference type="GO" id="GO:0000981">
    <property type="term" value="F:DNA-binding transcription factor activity, RNA polymerase II-specific"/>
    <property type="evidence" value="ECO:0007669"/>
    <property type="project" value="TreeGrafter"/>
</dbReference>
<dbReference type="PANTHER" id="PTHR24388:SF45">
    <property type="entry name" value="POGO TRANSPOSABLE ELEMENT DERIVED WITH ZNF DOMAIN"/>
    <property type="match status" value="1"/>
</dbReference>
<dbReference type="Proteomes" id="UP001497482">
    <property type="component" value="Chromosome 16"/>
</dbReference>
<evidence type="ECO:0000256" key="3">
    <source>
        <dbReference type="ARBA" id="ARBA00022737"/>
    </source>
</evidence>
<reference evidence="10 11" key="1">
    <citation type="submission" date="2024-04" db="EMBL/GenBank/DDBJ databases">
        <authorList>
            <person name="Waldvogel A.-M."/>
            <person name="Schoenle A."/>
        </authorList>
    </citation>
    <scope>NUCLEOTIDE SEQUENCE [LARGE SCALE GENOMIC DNA]</scope>
</reference>
<feature type="region of interest" description="Disordered" evidence="8">
    <location>
        <begin position="1"/>
        <end position="32"/>
    </location>
</feature>
<name>A0AAV2K2M6_KNICA</name>
<dbReference type="InterPro" id="IPR050527">
    <property type="entry name" value="Snail/Krueppel_Znf"/>
</dbReference>
<keyword evidence="6" id="KW-0539">Nucleus</keyword>
<dbReference type="SMART" id="SM00355">
    <property type="entry name" value="ZnF_C2H2"/>
    <property type="match status" value="7"/>
</dbReference>
<dbReference type="GO" id="GO:0008270">
    <property type="term" value="F:zinc ion binding"/>
    <property type="evidence" value="ECO:0007669"/>
    <property type="project" value="UniProtKB-KW"/>
</dbReference>
<proteinExistence type="predicted"/>
<evidence type="ECO:0000256" key="8">
    <source>
        <dbReference type="SAM" id="MobiDB-lite"/>
    </source>
</evidence>
<feature type="compositionally biased region" description="Basic and acidic residues" evidence="8">
    <location>
        <begin position="175"/>
        <end position="199"/>
    </location>
</feature>
<feature type="compositionally biased region" description="Basic residues" evidence="8">
    <location>
        <begin position="388"/>
        <end position="408"/>
    </location>
</feature>
<evidence type="ECO:0000313" key="10">
    <source>
        <dbReference type="EMBL" id="CAL1583964.1"/>
    </source>
</evidence>
<feature type="region of interest" description="Disordered" evidence="8">
    <location>
        <begin position="71"/>
        <end position="90"/>
    </location>
</feature>
<dbReference type="InterPro" id="IPR013087">
    <property type="entry name" value="Znf_C2H2_type"/>
</dbReference>
<keyword evidence="5" id="KW-0862">Zinc</keyword>
<protein>
    <recommendedName>
        <fullName evidence="9">C2H2-type domain-containing protein</fullName>
    </recommendedName>
</protein>
<evidence type="ECO:0000256" key="2">
    <source>
        <dbReference type="ARBA" id="ARBA00022723"/>
    </source>
</evidence>
<keyword evidence="2" id="KW-0479">Metal-binding</keyword>
<evidence type="ECO:0000256" key="4">
    <source>
        <dbReference type="ARBA" id="ARBA00022771"/>
    </source>
</evidence>
<dbReference type="Gene3D" id="3.30.160.60">
    <property type="entry name" value="Classic Zinc Finger"/>
    <property type="match status" value="1"/>
</dbReference>
<evidence type="ECO:0000256" key="1">
    <source>
        <dbReference type="ARBA" id="ARBA00022499"/>
    </source>
</evidence>
<evidence type="ECO:0000313" key="11">
    <source>
        <dbReference type="Proteomes" id="UP001497482"/>
    </source>
</evidence>
<feature type="compositionally biased region" description="Polar residues" evidence="8">
    <location>
        <begin position="161"/>
        <end position="174"/>
    </location>
</feature>
<feature type="region of interest" description="Disordered" evidence="8">
    <location>
        <begin position="156"/>
        <end position="233"/>
    </location>
</feature>
<dbReference type="PROSITE" id="PS50157">
    <property type="entry name" value="ZINC_FINGER_C2H2_2"/>
    <property type="match status" value="1"/>
</dbReference>
<gene>
    <name evidence="10" type="ORF">KC01_LOCUS14368</name>
</gene>
<keyword evidence="1" id="KW-1017">Isopeptide bond</keyword>
<keyword evidence="11" id="KW-1185">Reference proteome</keyword>
<sequence length="1059" mass="117088">MVTEMVTGERYTRHTSTRKVGTRSTRDPTHADQSCLSVRMSVRRLPPLNSAASSPKTQTRLHFLPSRFTRRKHRVGPGASSEMEQGEPPGGAVETLVLNSDIKENNGPIQSPGPTNVQTQNQTADLVQTSVTSSCQSTVVSVSAVDLFKAQNLIEIPSETPGPSSVRVLTQEPNPEQRPDQEPEQKLEQKLGERLEQEPNQKPSLVQNNRDMSPDSLQIKPSSDQSPVQTPSQSIVVRVSAMALFQALAKNPGQNQIRPRILTPTKVQAPVSVPVLDSQLQTKNRDQHPDQESDQDPDLIPIPLPPEAVRPLSPSPIITPLKPSVPPRGFRLNGRLIPLLPGMDGVVVFLRSRPRGSQSGLTSLCVMDAPPTRKRRVPRINSMQAPPPKRRNPPPSKKVRPPRKRKASKSVPGTGAMVTPPPVPFVPLKPRPQECKVPTLLQKALGHNRSLLRGLNKTIEITNTDVLVQPPPDCYRCHSHFRPAPELRGFVCLCSQDLSEGLASLRLKRKEDRLRIKLKKLNVLNQRLRATRPEGYSPAASKSPSSLLKPLGNSIHFLSKPRPPVSPGVMRPHLPASPAMTRPRPSVSPATTRPRPSVSPATRPRPSVSPATTRPRPSVSPATTRPRPSVSPATTRPRPFVGPGVLRPLPPQQGSSAGPSGGSIVGEASGLSVGGATGRLVIRLEDFYYGSSEGYVGEQKRLVMRHKCLNCPKHLRGNIRLMHHMIDHVSDLQELMCPYCLRQIVPLANLERHLQAVHGPNSSHSTVVCQICERVFETEIALLLHMKSTHKPGEMPYCCELCGFRSSFFSLLWTHFEEVHSNTLNFLCHFCLRVMKNHCAYQAHVARHQKNQIYNCYRCRLHFLTAKDRQDHLELLHGTRVKPDQLSGLRPGTVVTVRTFQEVSPEAPLILEEEQRRSTTVMKRRGKTCKKEAVESLGKLLDHLQSSSGSCVECLTPVQNFQNHFPALVRCSRCVFQTCCSRAYANHMINNHSSVNRKLLYPCVFTSCPRSGGLLECVTERGAEHRSLQLRTGDNELKKDDVCGCFSGCVAAGSHRCGP</sequence>
<organism evidence="10 11">
    <name type="scientific">Knipowitschia caucasica</name>
    <name type="common">Caucasian dwarf goby</name>
    <name type="synonym">Pomatoschistus caucasicus</name>
    <dbReference type="NCBI Taxonomy" id="637954"/>
    <lineage>
        <taxon>Eukaryota</taxon>
        <taxon>Metazoa</taxon>
        <taxon>Chordata</taxon>
        <taxon>Craniata</taxon>
        <taxon>Vertebrata</taxon>
        <taxon>Euteleostomi</taxon>
        <taxon>Actinopterygii</taxon>
        <taxon>Neopterygii</taxon>
        <taxon>Teleostei</taxon>
        <taxon>Neoteleostei</taxon>
        <taxon>Acanthomorphata</taxon>
        <taxon>Gobiaria</taxon>
        <taxon>Gobiiformes</taxon>
        <taxon>Gobioidei</taxon>
        <taxon>Gobiidae</taxon>
        <taxon>Gobiinae</taxon>
        <taxon>Knipowitschia</taxon>
    </lineage>
</organism>
<evidence type="ECO:0000256" key="7">
    <source>
        <dbReference type="PROSITE-ProRule" id="PRU00042"/>
    </source>
</evidence>
<feature type="region of interest" description="Disordered" evidence="8">
    <location>
        <begin position="532"/>
        <end position="663"/>
    </location>
</feature>
<dbReference type="InterPro" id="IPR057618">
    <property type="entry name" value="Znf_POGZ/Z280C-D-like"/>
</dbReference>
<evidence type="ECO:0000256" key="5">
    <source>
        <dbReference type="ARBA" id="ARBA00022833"/>
    </source>
</evidence>
<dbReference type="InterPro" id="IPR036236">
    <property type="entry name" value="Znf_C2H2_sf"/>
</dbReference>